<dbReference type="AlphaFoldDB" id="A0A6J4LTI3"/>
<evidence type="ECO:0000256" key="2">
    <source>
        <dbReference type="SAM" id="SignalP"/>
    </source>
</evidence>
<sequence length="226" mass="23841">MTIFSNSLMRIFLKLLIIILLITGSDAAHATDPTKVVVQADSGKAALTTVNNIVNPPAAAGTAAGTTPCTCREKDLLPFQKGLVVLPVVLAVLFFLLVFRVLKRAGYKLADALSENDTMTTTVPAPANPLNPPGQAANNAPNVLVLAASNTPQTQTMQTGPGNRSASRLVLFLSGFTAIIIAVCITTYYLYYYLYCGQAPDLDGLTSIILTLGIGVIPYAVNKATQ</sequence>
<feature type="transmembrane region" description="Helical" evidence="1">
    <location>
        <begin position="204"/>
        <end position="221"/>
    </location>
</feature>
<keyword evidence="1" id="KW-0812">Transmembrane</keyword>
<gene>
    <name evidence="3" type="ORF">AVDCRST_MAG56-7842</name>
</gene>
<protein>
    <recommendedName>
        <fullName evidence="4">Transmembrane protein</fullName>
    </recommendedName>
</protein>
<feature type="transmembrane region" description="Helical" evidence="1">
    <location>
        <begin position="169"/>
        <end position="192"/>
    </location>
</feature>
<feature type="transmembrane region" description="Helical" evidence="1">
    <location>
        <begin position="82"/>
        <end position="102"/>
    </location>
</feature>
<evidence type="ECO:0000256" key="1">
    <source>
        <dbReference type="SAM" id="Phobius"/>
    </source>
</evidence>
<accession>A0A6J4LTI3</accession>
<keyword evidence="2" id="KW-0732">Signal</keyword>
<keyword evidence="1" id="KW-0472">Membrane</keyword>
<evidence type="ECO:0000313" key="3">
    <source>
        <dbReference type="EMBL" id="CAA9340398.1"/>
    </source>
</evidence>
<reference evidence="3" key="1">
    <citation type="submission" date="2020-02" db="EMBL/GenBank/DDBJ databases">
        <authorList>
            <person name="Meier V. D."/>
        </authorList>
    </citation>
    <scope>NUCLEOTIDE SEQUENCE</scope>
    <source>
        <strain evidence="3">AVDCRST_MAG56</strain>
    </source>
</reference>
<feature type="chain" id="PRO_5026845667" description="Transmembrane protein" evidence="2">
    <location>
        <begin position="31"/>
        <end position="226"/>
    </location>
</feature>
<evidence type="ECO:0008006" key="4">
    <source>
        <dbReference type="Google" id="ProtNLM"/>
    </source>
</evidence>
<keyword evidence="1" id="KW-1133">Transmembrane helix</keyword>
<proteinExistence type="predicted"/>
<dbReference type="EMBL" id="CADCTQ010000658">
    <property type="protein sequence ID" value="CAA9340398.1"/>
    <property type="molecule type" value="Genomic_DNA"/>
</dbReference>
<feature type="signal peptide" evidence="2">
    <location>
        <begin position="1"/>
        <end position="30"/>
    </location>
</feature>
<name>A0A6J4LTI3_9SPHI</name>
<organism evidence="3">
    <name type="scientific">uncultured Cytophagales bacterium</name>
    <dbReference type="NCBI Taxonomy" id="158755"/>
    <lineage>
        <taxon>Bacteria</taxon>
        <taxon>Pseudomonadati</taxon>
        <taxon>Bacteroidota</taxon>
        <taxon>Sphingobacteriia</taxon>
        <taxon>Sphingobacteriales</taxon>
        <taxon>environmental samples</taxon>
    </lineage>
</organism>